<dbReference type="SMART" id="SM00091">
    <property type="entry name" value="PAS"/>
    <property type="match status" value="4"/>
</dbReference>
<dbReference type="Pfam" id="PF02518">
    <property type="entry name" value="HATPase_c"/>
    <property type="match status" value="1"/>
</dbReference>
<feature type="domain" description="PAC" evidence="13">
    <location>
        <begin position="580"/>
        <end position="631"/>
    </location>
</feature>
<dbReference type="InterPro" id="IPR011006">
    <property type="entry name" value="CheY-like_superfamily"/>
</dbReference>
<dbReference type="InterPro" id="IPR013655">
    <property type="entry name" value="PAS_fold_3"/>
</dbReference>
<dbReference type="CDD" id="cd17546">
    <property type="entry name" value="REC_hyHK_CKI1_RcsC-like"/>
    <property type="match status" value="1"/>
</dbReference>
<dbReference type="SUPFAM" id="SSF55874">
    <property type="entry name" value="ATPase domain of HSP90 chaperone/DNA topoisomerase II/histidine kinase"/>
    <property type="match status" value="1"/>
</dbReference>
<dbReference type="PROSITE" id="PS50110">
    <property type="entry name" value="RESPONSE_REGULATORY"/>
    <property type="match status" value="1"/>
</dbReference>
<evidence type="ECO:0000256" key="1">
    <source>
        <dbReference type="ARBA" id="ARBA00000085"/>
    </source>
</evidence>
<accession>A0ABS6KBX4</accession>
<organism evidence="14 15">
    <name type="scientific">Diplocloster modestus</name>
    <dbReference type="NCBI Taxonomy" id="2850322"/>
    <lineage>
        <taxon>Bacteria</taxon>
        <taxon>Bacillati</taxon>
        <taxon>Bacillota</taxon>
        <taxon>Clostridia</taxon>
        <taxon>Lachnospirales</taxon>
        <taxon>Lachnospiraceae</taxon>
        <taxon>Diplocloster</taxon>
    </lineage>
</organism>
<evidence type="ECO:0000259" key="11">
    <source>
        <dbReference type="PROSITE" id="PS50110"/>
    </source>
</evidence>
<dbReference type="Proteomes" id="UP001314681">
    <property type="component" value="Unassembled WGS sequence"/>
</dbReference>
<dbReference type="PANTHER" id="PTHR43047">
    <property type="entry name" value="TWO-COMPONENT HISTIDINE PROTEIN KINASE"/>
    <property type="match status" value="1"/>
</dbReference>
<dbReference type="SUPFAM" id="SSF47384">
    <property type="entry name" value="Homodimeric domain of signal transducing histidine kinase"/>
    <property type="match status" value="1"/>
</dbReference>
<evidence type="ECO:0000256" key="6">
    <source>
        <dbReference type="ARBA" id="ARBA00022777"/>
    </source>
</evidence>
<dbReference type="InterPro" id="IPR000014">
    <property type="entry name" value="PAS"/>
</dbReference>
<dbReference type="InterPro" id="IPR001610">
    <property type="entry name" value="PAC"/>
</dbReference>
<evidence type="ECO:0000256" key="8">
    <source>
        <dbReference type="ARBA" id="ARBA00024867"/>
    </source>
</evidence>
<dbReference type="SMART" id="SM00388">
    <property type="entry name" value="HisKA"/>
    <property type="match status" value="1"/>
</dbReference>
<dbReference type="SUPFAM" id="SSF52172">
    <property type="entry name" value="CheY-like"/>
    <property type="match status" value="1"/>
</dbReference>
<keyword evidence="7" id="KW-0902">Two-component regulatory system</keyword>
<dbReference type="Gene3D" id="3.30.565.10">
    <property type="entry name" value="Histidine kinase-like ATPase, C-terminal domain"/>
    <property type="match status" value="1"/>
</dbReference>
<feature type="domain" description="Response regulatory" evidence="11">
    <location>
        <begin position="1300"/>
        <end position="1421"/>
    </location>
</feature>
<dbReference type="EC" id="2.7.13.3" evidence="2"/>
<evidence type="ECO:0000256" key="9">
    <source>
        <dbReference type="PROSITE-ProRule" id="PRU00169"/>
    </source>
</evidence>
<dbReference type="Pfam" id="PF00072">
    <property type="entry name" value="Response_reg"/>
    <property type="match status" value="1"/>
</dbReference>
<comment type="function">
    <text evidence="8">May play the central regulatory role in sporulation. It may be an element of the effector pathway responsible for the activation of sporulation genes in response to nutritional stress. Spo0A may act in concert with spo0H (a sigma factor) to control the expression of some genes that are critical to the sporulation process.</text>
</comment>
<feature type="domain" description="PAS" evidence="12">
    <location>
        <begin position="138"/>
        <end position="213"/>
    </location>
</feature>
<evidence type="ECO:0000313" key="15">
    <source>
        <dbReference type="Proteomes" id="UP001314681"/>
    </source>
</evidence>
<dbReference type="InterPro" id="IPR003661">
    <property type="entry name" value="HisK_dim/P_dom"/>
</dbReference>
<sequence length="1422" mass="160850">MQTDHLSAELQATLNQLPSGLAIYQLNNGQLCSVFRNPAFYRVMGYGEEHIAQSEAGQLFINIIEEDQSALLEKTMESLKSGEELVYTLRVFNDRLQSRRWIHLEGSRQIQADGSVFLYIIYTDVTEERQVESELAAANEKMQDIINAIPGGVAIYKMTDIFETVYFSDGIPKLTGYTVEEYRELCKRDAAEMTYPEDTPVVIEKLQEAVRSHTVAKFEFRKRHRDGHIVWVRIQARQIGEADGAPLIHCVFHDISELKEVQWEMSHLLGSIPGGVASYRVVDGKFIPVFYSDGVSALSGYTPAEFDAMIAGDAYSAIYPGDLDRVARAAEEALRTGNILDISYRTRHKNGSLVWVHFNGRRIGPLTASTRFYASITGLSSESRMYQELAEELADSIYIINQENYELLYFYETKKLFQSADNCIGKKCYEALQGQTSPCSFCNFLKGNPGENFQIVSHWNDRTYRLHYRKTVWNGIPAYIQYLRDITEEIEIQREKERLEQYFQTLVETLPGGVVVVRGKTGEDLAAEYLSAGFSAMIGVTPERAWEIYREDTMAPVHPKDRPYLVQQLEALFSQQSTRGELSYRLKNGEGTYLWIKNTLSIMPGKDGDRRLYMFLQDITEEHEKQRRIREQYKEMLLQHYRTPGPNALIVGHCNVTQDLILEINDYTASQATKSFGPNREGFFTALADLITEPEDRQKFLDTYLNEPLLAAYRREDTEQVCFCFIQIPGEETGRYAQCKVNLVKEPDTGDITGILTVTDITEQMVSDRVLHRLSNTGYDHIVIVDLTRDRYEIFTSDASACCVPLPGGGSHSGWMDYMLENWVVPKDRENYKKYLGAAYMAERLAKSGTYTFDYSVVDEDKNIRVKRMTVFSIDPRLGRVCLARTDVTESVREQQSLLNMLAYTFELASFVDVATGRMVMHTRQTVLEDLSPYIMEDYDTQIALAMNRYGKSPQEQEEIRHQFKLNTILDQLQKSPLGYDFVRPYNDEGGLRYKKLNILWGDRNHQTVCIVRADVTEMLMTERKTKEELEHALDLAKQANQAKTAFLSSMSHDIRTPMNAIMGMTTLANAHMDDRVYVEDCLGKISVSSRHLLNLINDILEMSKIERTDVELKRERIFLRELVEQVSTMIRPQAEEKKQQFQARADSISHAYFYGDPLRINQILINILGNAVKFTPEGGSVDFLTEECPVAAADLVRYRFSIRDTGIGMSENVLSHVFEPFTRGENVGRIEGTGLGLSITKGLVDRMGGVISASSSEGKGSVFRVELEFELCHEPEEISQTKAQALSGPDDDSTLAGRRFLIAEDNEINAEILTSLLEMFGCTALVKTDGAQAVQAFTASPAGTYDAILMDIQMPVMTGYEAAKAIRALTREDAGTIPIIAMTANAFAEDVQAALNAGMNAHVAKPIDLDVLKTTLKNALL</sequence>
<keyword evidence="6" id="KW-0418">Kinase</keyword>
<gene>
    <name evidence="14" type="ORF">KTH90_18450</name>
</gene>
<dbReference type="CDD" id="cd00130">
    <property type="entry name" value="PAS"/>
    <property type="match status" value="2"/>
</dbReference>
<dbReference type="NCBIfam" id="TIGR00229">
    <property type="entry name" value="sensory_box"/>
    <property type="match status" value="2"/>
</dbReference>
<dbReference type="Gene3D" id="3.30.450.20">
    <property type="entry name" value="PAS domain"/>
    <property type="match status" value="4"/>
</dbReference>
<dbReference type="SMART" id="SM00448">
    <property type="entry name" value="REC"/>
    <property type="match status" value="1"/>
</dbReference>
<dbReference type="CDD" id="cd16922">
    <property type="entry name" value="HATPase_EvgS-ArcB-TorS-like"/>
    <property type="match status" value="1"/>
</dbReference>
<dbReference type="InterPro" id="IPR005467">
    <property type="entry name" value="His_kinase_dom"/>
</dbReference>
<dbReference type="InterPro" id="IPR036890">
    <property type="entry name" value="HATPase_C_sf"/>
</dbReference>
<keyword evidence="5" id="KW-0808">Transferase</keyword>
<dbReference type="EMBL" id="JAHQCX010000015">
    <property type="protein sequence ID" value="MBU9727993.1"/>
    <property type="molecule type" value="Genomic_DNA"/>
</dbReference>
<comment type="caution">
    <text evidence="14">The sequence shown here is derived from an EMBL/GenBank/DDBJ whole genome shotgun (WGS) entry which is preliminary data.</text>
</comment>
<feature type="domain" description="PAC" evidence="13">
    <location>
        <begin position="216"/>
        <end position="267"/>
    </location>
</feature>
<feature type="modified residue" description="4-aspartylphosphate" evidence="9">
    <location>
        <position position="1352"/>
    </location>
</feature>
<evidence type="ECO:0000256" key="4">
    <source>
        <dbReference type="ARBA" id="ARBA00022553"/>
    </source>
</evidence>
<dbReference type="Gene3D" id="3.40.50.2300">
    <property type="match status" value="1"/>
</dbReference>
<dbReference type="InterPro" id="IPR036097">
    <property type="entry name" value="HisK_dim/P_sf"/>
</dbReference>
<evidence type="ECO:0000313" key="14">
    <source>
        <dbReference type="EMBL" id="MBU9727993.1"/>
    </source>
</evidence>
<dbReference type="Pfam" id="PF13426">
    <property type="entry name" value="PAS_9"/>
    <property type="match status" value="1"/>
</dbReference>
<dbReference type="CDD" id="cd00082">
    <property type="entry name" value="HisKA"/>
    <property type="match status" value="1"/>
</dbReference>
<evidence type="ECO:0000259" key="10">
    <source>
        <dbReference type="PROSITE" id="PS50109"/>
    </source>
</evidence>
<keyword evidence="4 9" id="KW-0597">Phosphoprotein</keyword>
<dbReference type="SUPFAM" id="SSF55785">
    <property type="entry name" value="PYP-like sensor domain (PAS domain)"/>
    <property type="match status" value="4"/>
</dbReference>
<evidence type="ECO:0000256" key="7">
    <source>
        <dbReference type="ARBA" id="ARBA00023012"/>
    </source>
</evidence>
<proteinExistence type="predicted"/>
<dbReference type="SMART" id="SM00387">
    <property type="entry name" value="HATPase_c"/>
    <property type="match status" value="1"/>
</dbReference>
<dbReference type="InterPro" id="IPR035965">
    <property type="entry name" value="PAS-like_dom_sf"/>
</dbReference>
<dbReference type="Pfam" id="PF00512">
    <property type="entry name" value="HisKA"/>
    <property type="match status" value="1"/>
</dbReference>
<dbReference type="PROSITE" id="PS50109">
    <property type="entry name" value="HIS_KIN"/>
    <property type="match status" value="1"/>
</dbReference>
<dbReference type="InterPro" id="IPR003594">
    <property type="entry name" value="HATPase_dom"/>
</dbReference>
<dbReference type="PRINTS" id="PR00344">
    <property type="entry name" value="BCTRLSENSOR"/>
</dbReference>
<dbReference type="InterPro" id="IPR004358">
    <property type="entry name" value="Sig_transdc_His_kin-like_C"/>
</dbReference>
<name>A0ABS6KBX4_9FIRM</name>
<evidence type="ECO:0000259" key="12">
    <source>
        <dbReference type="PROSITE" id="PS50112"/>
    </source>
</evidence>
<dbReference type="InterPro" id="IPR001789">
    <property type="entry name" value="Sig_transdc_resp-reg_receiver"/>
</dbReference>
<evidence type="ECO:0000256" key="5">
    <source>
        <dbReference type="ARBA" id="ARBA00022679"/>
    </source>
</evidence>
<keyword evidence="15" id="KW-1185">Reference proteome</keyword>
<evidence type="ECO:0000256" key="3">
    <source>
        <dbReference type="ARBA" id="ARBA00018672"/>
    </source>
</evidence>
<dbReference type="SMART" id="SM00086">
    <property type="entry name" value="PAC"/>
    <property type="match status" value="4"/>
</dbReference>
<dbReference type="PROSITE" id="PS50112">
    <property type="entry name" value="PAS"/>
    <property type="match status" value="2"/>
</dbReference>
<dbReference type="InterPro" id="IPR000700">
    <property type="entry name" value="PAS-assoc_C"/>
</dbReference>
<dbReference type="Pfam" id="PF08447">
    <property type="entry name" value="PAS_3"/>
    <property type="match status" value="3"/>
</dbReference>
<reference evidence="14 15" key="1">
    <citation type="submission" date="2021-06" db="EMBL/GenBank/DDBJ databases">
        <title>Description of novel taxa of the family Lachnospiraceae.</title>
        <authorList>
            <person name="Chaplin A.V."/>
            <person name="Sokolova S.R."/>
            <person name="Pikina A.P."/>
            <person name="Korzhanova M."/>
            <person name="Belova V."/>
            <person name="Korostin D."/>
            <person name="Efimov B.A."/>
        </authorList>
    </citation>
    <scope>NUCLEOTIDE SEQUENCE [LARGE SCALE GENOMIC DNA]</scope>
    <source>
        <strain evidence="14 15">ASD4241</strain>
    </source>
</reference>
<evidence type="ECO:0000256" key="2">
    <source>
        <dbReference type="ARBA" id="ARBA00012438"/>
    </source>
</evidence>
<comment type="catalytic activity">
    <reaction evidence="1">
        <text>ATP + protein L-histidine = ADP + protein N-phospho-L-histidine.</text>
        <dbReference type="EC" id="2.7.13.3"/>
    </reaction>
</comment>
<protein>
    <recommendedName>
        <fullName evidence="3">Stage 0 sporulation protein A homolog</fullName>
        <ecNumber evidence="2">2.7.13.3</ecNumber>
    </recommendedName>
</protein>
<dbReference type="Gene3D" id="1.10.287.130">
    <property type="match status" value="1"/>
</dbReference>
<evidence type="ECO:0000259" key="13">
    <source>
        <dbReference type="PROSITE" id="PS50113"/>
    </source>
</evidence>
<feature type="domain" description="PAS" evidence="12">
    <location>
        <begin position="289"/>
        <end position="337"/>
    </location>
</feature>
<feature type="domain" description="Histidine kinase" evidence="10">
    <location>
        <begin position="1050"/>
        <end position="1272"/>
    </location>
</feature>
<dbReference type="PROSITE" id="PS50113">
    <property type="entry name" value="PAC"/>
    <property type="match status" value="2"/>
</dbReference>